<dbReference type="RefSeq" id="XP_007775030.1">
    <property type="nucleotide sequence ID" value="XM_007776840.1"/>
</dbReference>
<dbReference type="EMBL" id="JH711590">
    <property type="protein sequence ID" value="EIW74982.1"/>
    <property type="molecule type" value="Genomic_DNA"/>
</dbReference>
<proteinExistence type="predicted"/>
<feature type="transmembrane region" description="Helical" evidence="1">
    <location>
        <begin position="102"/>
        <end position="126"/>
    </location>
</feature>
<keyword evidence="1" id="KW-0812">Transmembrane</keyword>
<sequence>MVCLQFVISHDALNPTGISDPHTEKSSIRAYGIANTAFAVIGLLSDVLVVWRCCVVYREAFLCYFVRVVCWLLYAADLAIGVSSTVTFSTPTEFGHHTPIVLARVALCISASLNIICTALIVGRLYSVKKYFSNMMGSSIQSQIQYTTVSAMLIESCALYATVSLTFLVLWLLSSPFTFLVAVIYGECQIISVFLVILRVSKGIAWSSAVDSDAIADLDLTKN</sequence>
<dbReference type="GeneID" id="19204174"/>
<feature type="transmembrane region" description="Helical" evidence="1">
    <location>
        <begin position="146"/>
        <end position="173"/>
    </location>
</feature>
<reference evidence="3" key="1">
    <citation type="journal article" date="2012" name="Science">
        <title>The Paleozoic origin of enzymatic lignin decomposition reconstructed from 31 fungal genomes.</title>
        <authorList>
            <person name="Floudas D."/>
            <person name="Binder M."/>
            <person name="Riley R."/>
            <person name="Barry K."/>
            <person name="Blanchette R.A."/>
            <person name="Henrissat B."/>
            <person name="Martinez A.T."/>
            <person name="Otillar R."/>
            <person name="Spatafora J.W."/>
            <person name="Yadav J.S."/>
            <person name="Aerts A."/>
            <person name="Benoit I."/>
            <person name="Boyd A."/>
            <person name="Carlson A."/>
            <person name="Copeland A."/>
            <person name="Coutinho P.M."/>
            <person name="de Vries R.P."/>
            <person name="Ferreira P."/>
            <person name="Findley K."/>
            <person name="Foster B."/>
            <person name="Gaskell J."/>
            <person name="Glotzer D."/>
            <person name="Gorecki P."/>
            <person name="Heitman J."/>
            <person name="Hesse C."/>
            <person name="Hori C."/>
            <person name="Igarashi K."/>
            <person name="Jurgens J.A."/>
            <person name="Kallen N."/>
            <person name="Kersten P."/>
            <person name="Kohler A."/>
            <person name="Kuees U."/>
            <person name="Kumar T.K.A."/>
            <person name="Kuo A."/>
            <person name="LaButti K."/>
            <person name="Larrondo L.F."/>
            <person name="Lindquist E."/>
            <person name="Ling A."/>
            <person name="Lombard V."/>
            <person name="Lucas S."/>
            <person name="Lundell T."/>
            <person name="Martin R."/>
            <person name="McLaughlin D.J."/>
            <person name="Morgenstern I."/>
            <person name="Morin E."/>
            <person name="Murat C."/>
            <person name="Nagy L.G."/>
            <person name="Nolan M."/>
            <person name="Ohm R.A."/>
            <person name="Patyshakuliyeva A."/>
            <person name="Rokas A."/>
            <person name="Ruiz-Duenas F.J."/>
            <person name="Sabat G."/>
            <person name="Salamov A."/>
            <person name="Samejima M."/>
            <person name="Schmutz J."/>
            <person name="Slot J.C."/>
            <person name="St John F."/>
            <person name="Stenlid J."/>
            <person name="Sun H."/>
            <person name="Sun S."/>
            <person name="Syed K."/>
            <person name="Tsang A."/>
            <person name="Wiebenga A."/>
            <person name="Young D."/>
            <person name="Pisabarro A."/>
            <person name="Eastwood D.C."/>
            <person name="Martin F."/>
            <person name="Cullen D."/>
            <person name="Grigoriev I.V."/>
            <person name="Hibbett D.S."/>
        </authorList>
    </citation>
    <scope>NUCLEOTIDE SEQUENCE [LARGE SCALE GENOMIC DNA]</scope>
    <source>
        <strain evidence="3">RWD-64-598 SS2</strain>
    </source>
</reference>
<keyword evidence="1" id="KW-1133">Transmembrane helix</keyword>
<evidence type="ECO:0000313" key="2">
    <source>
        <dbReference type="EMBL" id="EIW74982.1"/>
    </source>
</evidence>
<evidence type="ECO:0000256" key="1">
    <source>
        <dbReference type="SAM" id="Phobius"/>
    </source>
</evidence>
<feature type="transmembrane region" description="Helical" evidence="1">
    <location>
        <begin position="28"/>
        <end position="49"/>
    </location>
</feature>
<dbReference type="OrthoDB" id="3038148at2759"/>
<evidence type="ECO:0000313" key="3">
    <source>
        <dbReference type="Proteomes" id="UP000053558"/>
    </source>
</evidence>
<protein>
    <submittedName>
        <fullName evidence="2">Uncharacterized protein</fullName>
    </submittedName>
</protein>
<dbReference type="AlphaFoldDB" id="A0A5M3M6J5"/>
<organism evidence="2 3">
    <name type="scientific">Coniophora puteana (strain RWD-64-598)</name>
    <name type="common">Brown rot fungus</name>
    <dbReference type="NCBI Taxonomy" id="741705"/>
    <lineage>
        <taxon>Eukaryota</taxon>
        <taxon>Fungi</taxon>
        <taxon>Dikarya</taxon>
        <taxon>Basidiomycota</taxon>
        <taxon>Agaricomycotina</taxon>
        <taxon>Agaricomycetes</taxon>
        <taxon>Agaricomycetidae</taxon>
        <taxon>Boletales</taxon>
        <taxon>Coniophorineae</taxon>
        <taxon>Coniophoraceae</taxon>
        <taxon>Coniophora</taxon>
    </lineage>
</organism>
<keyword evidence="3" id="KW-1185">Reference proteome</keyword>
<dbReference type="KEGG" id="cput:CONPUDRAFT_159743"/>
<gene>
    <name evidence="2" type="ORF">CONPUDRAFT_159743</name>
</gene>
<feature type="transmembrane region" description="Helical" evidence="1">
    <location>
        <begin position="179"/>
        <end position="198"/>
    </location>
</feature>
<dbReference type="Proteomes" id="UP000053558">
    <property type="component" value="Unassembled WGS sequence"/>
</dbReference>
<name>A0A5M3M6J5_CONPW</name>
<comment type="caution">
    <text evidence="2">The sequence shown here is derived from an EMBL/GenBank/DDBJ whole genome shotgun (WGS) entry which is preliminary data.</text>
</comment>
<accession>A0A5M3M6J5</accession>
<keyword evidence="1" id="KW-0472">Membrane</keyword>
<feature type="transmembrane region" description="Helical" evidence="1">
    <location>
        <begin position="61"/>
        <end position="82"/>
    </location>
</feature>